<gene>
    <name evidence="8" type="ORF">DILT_LOCUS11895</name>
</gene>
<dbReference type="AlphaFoldDB" id="A0A3P7LGX9"/>
<name>A0A3P7LGX9_DIBLA</name>
<dbReference type="GO" id="GO:0000723">
    <property type="term" value="P:telomere maintenance"/>
    <property type="evidence" value="ECO:0007669"/>
    <property type="project" value="TreeGrafter"/>
</dbReference>
<evidence type="ECO:0000256" key="2">
    <source>
        <dbReference type="ARBA" id="ARBA00010769"/>
    </source>
</evidence>
<dbReference type="PANTHER" id="PTHR11139">
    <property type="entry name" value="ATAXIA TELANGIECTASIA MUTATED ATM -RELATED"/>
    <property type="match status" value="1"/>
</dbReference>
<dbReference type="PANTHER" id="PTHR11139:SF69">
    <property type="entry name" value="SERINE_THREONINE-PROTEIN KINASE ATR"/>
    <property type="match status" value="1"/>
</dbReference>
<dbReference type="GO" id="GO:0005634">
    <property type="term" value="C:nucleus"/>
    <property type="evidence" value="ECO:0007669"/>
    <property type="project" value="UniProtKB-SubCell"/>
</dbReference>
<dbReference type="OrthoDB" id="381190at2759"/>
<feature type="domain" description="Serine/threonine-protein kinase ATR-like HEAT repeats" evidence="7">
    <location>
        <begin position="94"/>
        <end position="137"/>
    </location>
</feature>
<organism evidence="8 9">
    <name type="scientific">Dibothriocephalus latus</name>
    <name type="common">Fish tapeworm</name>
    <name type="synonym">Diphyllobothrium latum</name>
    <dbReference type="NCBI Taxonomy" id="60516"/>
    <lineage>
        <taxon>Eukaryota</taxon>
        <taxon>Metazoa</taxon>
        <taxon>Spiralia</taxon>
        <taxon>Lophotrochozoa</taxon>
        <taxon>Platyhelminthes</taxon>
        <taxon>Cestoda</taxon>
        <taxon>Eucestoda</taxon>
        <taxon>Diphyllobothriidea</taxon>
        <taxon>Diphyllobothriidae</taxon>
        <taxon>Dibothriocephalus</taxon>
    </lineage>
</organism>
<evidence type="ECO:0000256" key="6">
    <source>
        <dbReference type="SAM" id="SignalP"/>
    </source>
</evidence>
<dbReference type="EMBL" id="UYRU01064532">
    <property type="protein sequence ID" value="VDN16064.1"/>
    <property type="molecule type" value="Genomic_DNA"/>
</dbReference>
<evidence type="ECO:0000256" key="3">
    <source>
        <dbReference type="ARBA" id="ARBA00022527"/>
    </source>
</evidence>
<keyword evidence="3" id="KW-0723">Serine/threonine-protein kinase</keyword>
<evidence type="ECO:0000313" key="8">
    <source>
        <dbReference type="EMBL" id="VDN16064.1"/>
    </source>
</evidence>
<feature type="chain" id="PRO_5018324390" description="Serine/threonine-protein kinase ATR-like HEAT repeats domain-containing protein" evidence="6">
    <location>
        <begin position="17"/>
        <end position="173"/>
    </location>
</feature>
<protein>
    <recommendedName>
        <fullName evidence="7">Serine/threonine-protein kinase ATR-like HEAT repeats domain-containing protein</fullName>
    </recommendedName>
</protein>
<dbReference type="Proteomes" id="UP000281553">
    <property type="component" value="Unassembled WGS sequence"/>
</dbReference>
<accession>A0A3P7LGX9</accession>
<dbReference type="InterPro" id="IPR050517">
    <property type="entry name" value="DDR_Repair_Kinase"/>
</dbReference>
<keyword evidence="5" id="KW-0539">Nucleus</keyword>
<dbReference type="GO" id="GO:0000077">
    <property type="term" value="P:DNA damage checkpoint signaling"/>
    <property type="evidence" value="ECO:0007669"/>
    <property type="project" value="TreeGrafter"/>
</dbReference>
<keyword evidence="4" id="KW-0227">DNA damage</keyword>
<keyword evidence="3" id="KW-0418">Kinase</keyword>
<comment type="subcellular location">
    <subcellularLocation>
        <location evidence="1">Nucleus</location>
    </subcellularLocation>
</comment>
<keyword evidence="9" id="KW-1185">Reference proteome</keyword>
<evidence type="ECO:0000259" key="7">
    <source>
        <dbReference type="Pfam" id="PF23593"/>
    </source>
</evidence>
<keyword evidence="6" id="KW-0732">Signal</keyword>
<keyword evidence="3" id="KW-0808">Transferase</keyword>
<comment type="similarity">
    <text evidence="2">Belongs to the PI3/PI4-kinase family. ATM subfamily.</text>
</comment>
<dbReference type="InterPro" id="IPR057564">
    <property type="entry name" value="HEAT_ATR"/>
</dbReference>
<evidence type="ECO:0000256" key="1">
    <source>
        <dbReference type="ARBA" id="ARBA00004123"/>
    </source>
</evidence>
<reference evidence="8 9" key="1">
    <citation type="submission" date="2018-11" db="EMBL/GenBank/DDBJ databases">
        <authorList>
            <consortium name="Pathogen Informatics"/>
        </authorList>
    </citation>
    <scope>NUCLEOTIDE SEQUENCE [LARGE SCALE GENOMIC DNA]</scope>
</reference>
<proteinExistence type="inferred from homology"/>
<dbReference type="GO" id="GO:0006281">
    <property type="term" value="P:DNA repair"/>
    <property type="evidence" value="ECO:0007669"/>
    <property type="project" value="TreeGrafter"/>
</dbReference>
<sequence>MFLLFFFFSLPPHPSSLLLKVALEHYGEALACGNQFIYQSMPRFLTLWLDYGAEFAQKQETTATTITGNTFRAGASETGANEDTSAATFDEVQALMRASLQKIPPYQFYTALGQILSRVCHEHPSIVNMLVDLIVRVQPSLNGVNDASRYLLKLGKFSGAVTSLFNILNMRQL</sequence>
<evidence type="ECO:0000256" key="5">
    <source>
        <dbReference type="ARBA" id="ARBA00023242"/>
    </source>
</evidence>
<dbReference type="GO" id="GO:0005694">
    <property type="term" value="C:chromosome"/>
    <property type="evidence" value="ECO:0007669"/>
    <property type="project" value="TreeGrafter"/>
</dbReference>
<evidence type="ECO:0000313" key="9">
    <source>
        <dbReference type="Proteomes" id="UP000281553"/>
    </source>
</evidence>
<dbReference type="GO" id="GO:0004674">
    <property type="term" value="F:protein serine/threonine kinase activity"/>
    <property type="evidence" value="ECO:0007669"/>
    <property type="project" value="UniProtKB-KW"/>
</dbReference>
<dbReference type="Pfam" id="PF23593">
    <property type="entry name" value="HEAT_ATR"/>
    <property type="match status" value="1"/>
</dbReference>
<evidence type="ECO:0000256" key="4">
    <source>
        <dbReference type="ARBA" id="ARBA00022763"/>
    </source>
</evidence>
<feature type="signal peptide" evidence="6">
    <location>
        <begin position="1"/>
        <end position="16"/>
    </location>
</feature>